<evidence type="ECO:0000259" key="8">
    <source>
        <dbReference type="PROSITE" id="PS50089"/>
    </source>
</evidence>
<evidence type="ECO:0000313" key="11">
    <source>
        <dbReference type="RefSeq" id="XP_008297187.1"/>
    </source>
</evidence>
<dbReference type="InterPro" id="IPR013320">
    <property type="entry name" value="ConA-like_dom_sf"/>
</dbReference>
<evidence type="ECO:0000256" key="7">
    <source>
        <dbReference type="SAM" id="Coils"/>
    </source>
</evidence>
<feature type="coiled-coil region" evidence="7">
    <location>
        <begin position="242"/>
        <end position="272"/>
    </location>
</feature>
<keyword evidence="2" id="KW-0479">Metal-binding</keyword>
<dbReference type="InterPro" id="IPR058030">
    <property type="entry name" value="TRIM8/14/16/25/29/45/65_CC"/>
</dbReference>
<dbReference type="SMART" id="SM00449">
    <property type="entry name" value="SPRY"/>
    <property type="match status" value="1"/>
</dbReference>
<proteinExistence type="predicted"/>
<dbReference type="Pfam" id="PF00622">
    <property type="entry name" value="SPRY"/>
    <property type="match status" value="1"/>
</dbReference>
<dbReference type="PANTHER" id="PTHR25465:SF5">
    <property type="entry name" value="E3 UBIQUITIN_ISG15 LIGASE TRIM25-RELATED"/>
    <property type="match status" value="1"/>
</dbReference>
<reference evidence="11" key="1">
    <citation type="submission" date="2025-08" db="UniProtKB">
        <authorList>
            <consortium name="RefSeq"/>
        </authorList>
    </citation>
    <scope>IDENTIFICATION</scope>
</reference>
<dbReference type="AlphaFoldDB" id="A0A9Y4TUD7"/>
<dbReference type="PANTHER" id="PTHR25465">
    <property type="entry name" value="B-BOX DOMAIN CONTAINING"/>
    <property type="match status" value="1"/>
</dbReference>
<keyword evidence="3 6" id="KW-0863">Zinc-finger</keyword>
<organism evidence="10 11">
    <name type="scientific">Stegastes partitus</name>
    <name type="common">bicolor damselfish</name>
    <dbReference type="NCBI Taxonomy" id="144197"/>
    <lineage>
        <taxon>Eukaryota</taxon>
        <taxon>Metazoa</taxon>
        <taxon>Chordata</taxon>
        <taxon>Craniata</taxon>
        <taxon>Vertebrata</taxon>
        <taxon>Euteleostomi</taxon>
        <taxon>Actinopterygii</taxon>
        <taxon>Neopterygii</taxon>
        <taxon>Teleostei</taxon>
        <taxon>Neoteleostei</taxon>
        <taxon>Acanthomorphata</taxon>
        <taxon>Ovalentaria</taxon>
        <taxon>Pomacentridae</taxon>
        <taxon>Stegastes</taxon>
    </lineage>
</organism>
<dbReference type="Pfam" id="PF13765">
    <property type="entry name" value="PRY"/>
    <property type="match status" value="1"/>
</dbReference>
<dbReference type="PROSITE" id="PS50188">
    <property type="entry name" value="B302_SPRY"/>
    <property type="match status" value="1"/>
</dbReference>
<evidence type="ECO:0000256" key="6">
    <source>
        <dbReference type="PROSITE-ProRule" id="PRU00175"/>
    </source>
</evidence>
<dbReference type="SMART" id="SM00589">
    <property type="entry name" value="PRY"/>
    <property type="match status" value="1"/>
</dbReference>
<dbReference type="GO" id="GO:0045087">
    <property type="term" value="P:innate immune response"/>
    <property type="evidence" value="ECO:0007669"/>
    <property type="project" value="UniProtKB-KW"/>
</dbReference>
<dbReference type="Gene3D" id="3.30.40.10">
    <property type="entry name" value="Zinc/RING finger domain, C3HC4 (zinc finger)"/>
    <property type="match status" value="1"/>
</dbReference>
<dbReference type="Pfam" id="PF15227">
    <property type="entry name" value="zf-C3HC4_4"/>
    <property type="match status" value="1"/>
</dbReference>
<evidence type="ECO:0000313" key="10">
    <source>
        <dbReference type="Proteomes" id="UP000694891"/>
    </source>
</evidence>
<evidence type="ECO:0000256" key="4">
    <source>
        <dbReference type="ARBA" id="ARBA00022833"/>
    </source>
</evidence>
<dbReference type="Pfam" id="PF25600">
    <property type="entry name" value="TRIM_CC"/>
    <property type="match status" value="1"/>
</dbReference>
<dbReference type="GO" id="GO:0008270">
    <property type="term" value="F:zinc ion binding"/>
    <property type="evidence" value="ECO:0007669"/>
    <property type="project" value="UniProtKB-KW"/>
</dbReference>
<keyword evidence="4" id="KW-0862">Zinc</keyword>
<dbReference type="InterPro" id="IPR051051">
    <property type="entry name" value="E3_ubiq-ligase_TRIM/RNF"/>
</dbReference>
<dbReference type="RefSeq" id="XP_008297187.1">
    <property type="nucleotide sequence ID" value="XM_008298965.1"/>
</dbReference>
<keyword evidence="10" id="KW-1185">Reference proteome</keyword>
<dbReference type="Gene3D" id="4.10.830.40">
    <property type="match status" value="1"/>
</dbReference>
<keyword evidence="7" id="KW-0175">Coiled coil</keyword>
<evidence type="ECO:0000256" key="2">
    <source>
        <dbReference type="ARBA" id="ARBA00022723"/>
    </source>
</evidence>
<name>A0A9Y4TUD7_9TELE</name>
<dbReference type="GO" id="GO:0005737">
    <property type="term" value="C:cytoplasm"/>
    <property type="evidence" value="ECO:0007669"/>
    <property type="project" value="UniProtKB-ARBA"/>
</dbReference>
<evidence type="ECO:0000256" key="5">
    <source>
        <dbReference type="ARBA" id="ARBA00022859"/>
    </source>
</evidence>
<dbReference type="InterPro" id="IPR013083">
    <property type="entry name" value="Znf_RING/FYVE/PHD"/>
</dbReference>
<accession>A0A9Y4TUD7</accession>
<evidence type="ECO:0000259" key="9">
    <source>
        <dbReference type="PROSITE" id="PS50188"/>
    </source>
</evidence>
<dbReference type="InterPro" id="IPR043136">
    <property type="entry name" value="B30.2/SPRY_sf"/>
</dbReference>
<dbReference type="Proteomes" id="UP000694891">
    <property type="component" value="Unplaced"/>
</dbReference>
<dbReference type="GeneID" id="103370056"/>
<evidence type="ECO:0000256" key="1">
    <source>
        <dbReference type="ARBA" id="ARBA00022588"/>
    </source>
</evidence>
<dbReference type="PROSITE" id="PS00518">
    <property type="entry name" value="ZF_RING_1"/>
    <property type="match status" value="1"/>
</dbReference>
<dbReference type="InterPro" id="IPR003879">
    <property type="entry name" value="Butyrophylin_SPRY"/>
</dbReference>
<dbReference type="Gene3D" id="2.60.120.920">
    <property type="match status" value="1"/>
</dbReference>
<dbReference type="InterPro" id="IPR001870">
    <property type="entry name" value="B30.2/SPRY"/>
</dbReference>
<dbReference type="InterPro" id="IPR006574">
    <property type="entry name" value="PRY"/>
</dbReference>
<dbReference type="CDD" id="cd16040">
    <property type="entry name" value="SPRY_PRY_SNTX"/>
    <property type="match status" value="1"/>
</dbReference>
<dbReference type="InterPro" id="IPR017907">
    <property type="entry name" value="Znf_RING_CS"/>
</dbReference>
<keyword evidence="5" id="KW-0391">Immunity</keyword>
<dbReference type="PRINTS" id="PR01407">
    <property type="entry name" value="BUTYPHLNCDUF"/>
</dbReference>
<dbReference type="SMART" id="SM00184">
    <property type="entry name" value="RING"/>
    <property type="match status" value="1"/>
</dbReference>
<dbReference type="SUPFAM" id="SSF49899">
    <property type="entry name" value="Concanavalin A-like lectins/glucanases"/>
    <property type="match status" value="1"/>
</dbReference>
<evidence type="ECO:0000256" key="3">
    <source>
        <dbReference type="ARBA" id="ARBA00022771"/>
    </source>
</evidence>
<gene>
    <name evidence="11" type="primary">LOC103370056</name>
</gene>
<dbReference type="InterPro" id="IPR001841">
    <property type="entry name" value="Znf_RING"/>
</dbReference>
<dbReference type="SUPFAM" id="SSF57850">
    <property type="entry name" value="RING/U-box"/>
    <property type="match status" value="1"/>
</dbReference>
<keyword evidence="1" id="KW-0399">Innate immunity</keyword>
<dbReference type="PROSITE" id="PS50089">
    <property type="entry name" value="ZF_RING_2"/>
    <property type="match status" value="1"/>
</dbReference>
<feature type="domain" description="RING-type" evidence="8">
    <location>
        <begin position="15"/>
        <end position="58"/>
    </location>
</feature>
<protein>
    <submittedName>
        <fullName evidence="11">Tripartite motif-containing protein 16-like protein</fullName>
    </submittedName>
</protein>
<sequence length="530" mass="60760">MAQQGFQFDRKALSCSICLDLMKDPVTIPCGHNYCMNCIKIHWDGEDQKHIYSCPQCRQTFGPRPDLKKNTMFAELVDEVQKMGLQSAPEDIYITGRGHVSCDFCVGRKLNAVKSCLQCLVSYCEKHVQPHYQSPAFKNHTLVNPSKKLQENICSRHDTVPATTERTEKQKELKIVCEKIQQRIKDRQADVTVLQQEVEAINQSADTAVRDTDKIFNEMISFINNTRFNVKQQIRCQQETEVSRAKDLLEKLQDEITELERKDAELEQLCNNKDDCQFLHMFPSTSGLSETQWPRPEPRHLQYFDSVSTAVSELNSKLQRFLCEEMPKLSKIITAVDVLLPQMEPTTREEFLKYSCKLTLDPNTANVHLLLSEGNRKATYTSKKQAYPSHRDRFMTKSQVLSREALTGRHYWEVEWSGSGIIVGVAYKDISRTGDSSEFGNNDKSWALRCAHKKFKFSHNTESKSISCRASTRIGVYLDHNAGILSFYSISDSMTLLHRVRTTFTRPLHVGLRAYHFIGSESSAKICELN</sequence>
<feature type="domain" description="B30.2/SPRY" evidence="9">
    <location>
        <begin position="338"/>
        <end position="530"/>
    </location>
</feature>
<dbReference type="InterPro" id="IPR003877">
    <property type="entry name" value="SPRY_dom"/>
</dbReference>